<keyword evidence="2" id="KW-1185">Reference proteome</keyword>
<dbReference type="Proteomes" id="UP000245119">
    <property type="component" value="Linkage Group LG8"/>
</dbReference>
<reference evidence="1 2" key="1">
    <citation type="submission" date="2018-04" db="EMBL/GenBank/DDBJ databases">
        <title>The genome of golden apple snail Pomacea canaliculata provides insight into stress tolerance and invasive adaptation.</title>
        <authorList>
            <person name="Liu C."/>
            <person name="Liu B."/>
            <person name="Ren Y."/>
            <person name="Zhang Y."/>
            <person name="Wang H."/>
            <person name="Li S."/>
            <person name="Jiang F."/>
            <person name="Yin L."/>
            <person name="Zhang G."/>
            <person name="Qian W."/>
            <person name="Fan W."/>
        </authorList>
    </citation>
    <scope>NUCLEOTIDE SEQUENCE [LARGE SCALE GENOMIC DNA]</scope>
    <source>
        <strain evidence="1">SZHN2017</strain>
        <tissue evidence="1">Muscle</tissue>
    </source>
</reference>
<protein>
    <submittedName>
        <fullName evidence="1">Uncharacterized protein</fullName>
    </submittedName>
</protein>
<proteinExistence type="predicted"/>
<dbReference type="AlphaFoldDB" id="A0A2T7NZZ5"/>
<evidence type="ECO:0000313" key="2">
    <source>
        <dbReference type="Proteomes" id="UP000245119"/>
    </source>
</evidence>
<name>A0A2T7NZZ5_POMCA</name>
<organism evidence="1 2">
    <name type="scientific">Pomacea canaliculata</name>
    <name type="common">Golden apple snail</name>
    <dbReference type="NCBI Taxonomy" id="400727"/>
    <lineage>
        <taxon>Eukaryota</taxon>
        <taxon>Metazoa</taxon>
        <taxon>Spiralia</taxon>
        <taxon>Lophotrochozoa</taxon>
        <taxon>Mollusca</taxon>
        <taxon>Gastropoda</taxon>
        <taxon>Caenogastropoda</taxon>
        <taxon>Architaenioglossa</taxon>
        <taxon>Ampullarioidea</taxon>
        <taxon>Ampullariidae</taxon>
        <taxon>Pomacea</taxon>
    </lineage>
</organism>
<gene>
    <name evidence="1" type="ORF">C0Q70_14404</name>
</gene>
<sequence length="97" mass="10705">MINSRYGGEGREVCLVEAECEVRQKIREVGGGDEGSSTHTHWPEILWEEGRGGSREVSRKVSPVLVTPRSQPLLLVRSQADRCTATMAIVNNGRAQE</sequence>
<comment type="caution">
    <text evidence="1">The sequence shown here is derived from an EMBL/GenBank/DDBJ whole genome shotgun (WGS) entry which is preliminary data.</text>
</comment>
<evidence type="ECO:0000313" key="1">
    <source>
        <dbReference type="EMBL" id="PVD26726.1"/>
    </source>
</evidence>
<accession>A0A2T7NZZ5</accession>
<dbReference type="EMBL" id="PZQS01000008">
    <property type="protein sequence ID" value="PVD26726.1"/>
    <property type="molecule type" value="Genomic_DNA"/>
</dbReference>